<dbReference type="Pfam" id="PF01436">
    <property type="entry name" value="NHL"/>
    <property type="match status" value="2"/>
</dbReference>
<dbReference type="InterPro" id="IPR017868">
    <property type="entry name" value="Filamin/ABP280_repeat-like"/>
</dbReference>
<dbReference type="KEGG" id="lak:106180418"/>
<evidence type="ECO:0000256" key="9">
    <source>
        <dbReference type="SAM" id="Coils"/>
    </source>
</evidence>
<dbReference type="Pfam" id="PF13445">
    <property type="entry name" value="zf-RING_UBOX"/>
    <property type="match status" value="1"/>
</dbReference>
<dbReference type="InterPro" id="IPR011042">
    <property type="entry name" value="6-blade_b-propeller_TolB-like"/>
</dbReference>
<keyword evidence="4 6" id="KW-0863">Zinc-finger</keyword>
<dbReference type="InterPro" id="IPR017907">
    <property type="entry name" value="Znf_RING_CS"/>
</dbReference>
<reference evidence="13" key="1">
    <citation type="submission" date="2025-08" db="UniProtKB">
        <authorList>
            <consortium name="RefSeq"/>
        </authorList>
    </citation>
    <scope>IDENTIFICATION</scope>
    <source>
        <tissue evidence="13">Gonads</tissue>
    </source>
</reference>
<dbReference type="InterPro" id="IPR013083">
    <property type="entry name" value="Znf_RING/FYVE/PHD"/>
</dbReference>
<proteinExistence type="predicted"/>
<dbReference type="PROSITE" id="PS50119">
    <property type="entry name" value="ZF_BBOX"/>
    <property type="match status" value="1"/>
</dbReference>
<dbReference type="InParanoid" id="A0A1S3KB37"/>
<keyword evidence="1" id="KW-0597">Phosphoprotein</keyword>
<dbReference type="SUPFAM" id="SSF57850">
    <property type="entry name" value="RING/U-box"/>
    <property type="match status" value="1"/>
</dbReference>
<name>A0A1S3KB37_LINAN</name>
<sequence length="677" mass="75955">MDVENQLLSCQVCFEQYDHEEHQPKLLPCHHTFCMKCIDGLKTSKGKAKCPTCRQEVGLPPGGATHLQTNFYIMEMEELLMGMTKRQKDQDGCQTHANQPLSFFCSKCETAICRDCTILSHRESEGHVITEVAVMKGNFTKKLQERLTKLRQLMQSEEDILSALQVQLSSLNGLQKMTEADIDTSLDKCCLAIEERRQKMKENLRTQHGHIAAKLKDMIIETEMHYNQLTSTSEQISHTIKKGKLQDLIDTAKQEDANNIEGEDATNCSSKEVTIEYPQFSVKDFDALQEIRGGLNRMGSLRNSKWMPAKVDMEPESATASLESCVKVAIANYEDKPLSCLKVALDILDPFGDKVCSVSTEERGNGNYSFTFRPQISGPHKCRLVFHDQTLKEVPILVQSNNPVMKFGEEGDGPGQLFRPRHVHAVGENYFVLDLNKVQIFDKDGKYVRHFHLAAMEEKKEGQLTGSSDVCVNAAKEEIICPEAYIQSSQLYADRILIFDFDGRLKQVMPICNGEKSGGVCVGTNSQGDIIVSDYCHEKLLIFNKKGDITSTFRGIKRPGTIAIGQDDDIMVCDQERNCVLVLNRHASFKHQIGFEGKGKGQFKSPSGVCTDRHGNIIVGDGRNNRLQVFKYDGTFVSCIESTGDKLHQPLGISTTDDGHVLVADKLNHCIKKYKYM</sequence>
<dbReference type="GO" id="GO:0000209">
    <property type="term" value="P:protein polyubiquitination"/>
    <property type="evidence" value="ECO:0007669"/>
    <property type="project" value="TreeGrafter"/>
</dbReference>
<evidence type="ECO:0000256" key="1">
    <source>
        <dbReference type="ARBA" id="ARBA00022553"/>
    </source>
</evidence>
<keyword evidence="12" id="KW-1185">Reference proteome</keyword>
<dbReference type="PANTHER" id="PTHR24104">
    <property type="entry name" value="E3 UBIQUITIN-PROTEIN LIGASE NHLRC1-RELATED"/>
    <property type="match status" value="1"/>
</dbReference>
<dbReference type="InterPro" id="IPR000315">
    <property type="entry name" value="Znf_B-box"/>
</dbReference>
<dbReference type="PROSITE" id="PS00518">
    <property type="entry name" value="ZF_RING_1"/>
    <property type="match status" value="1"/>
</dbReference>
<evidence type="ECO:0000256" key="8">
    <source>
        <dbReference type="PROSITE-ProRule" id="PRU00504"/>
    </source>
</evidence>
<dbReference type="GO" id="GO:0061630">
    <property type="term" value="F:ubiquitin protein ligase activity"/>
    <property type="evidence" value="ECO:0007669"/>
    <property type="project" value="TreeGrafter"/>
</dbReference>
<dbReference type="Pfam" id="PF00643">
    <property type="entry name" value="zf-B_box"/>
    <property type="match status" value="1"/>
</dbReference>
<dbReference type="GO" id="GO:0008270">
    <property type="term" value="F:zinc ion binding"/>
    <property type="evidence" value="ECO:0007669"/>
    <property type="project" value="UniProtKB-KW"/>
</dbReference>
<feature type="repeat" description="NHL" evidence="8">
    <location>
        <begin position="590"/>
        <end position="633"/>
    </location>
</feature>
<keyword evidence="5" id="KW-0862">Zinc</keyword>
<evidence type="ECO:0000256" key="6">
    <source>
        <dbReference type="PROSITE-ProRule" id="PRU00024"/>
    </source>
</evidence>
<dbReference type="GO" id="GO:0043161">
    <property type="term" value="P:proteasome-mediated ubiquitin-dependent protein catabolic process"/>
    <property type="evidence" value="ECO:0007669"/>
    <property type="project" value="TreeGrafter"/>
</dbReference>
<dbReference type="SUPFAM" id="SSF57845">
    <property type="entry name" value="B-box zinc-binding domain"/>
    <property type="match status" value="1"/>
</dbReference>
<protein>
    <submittedName>
        <fullName evidence="13">Tripartite motif-containing protein 2</fullName>
    </submittedName>
</protein>
<dbReference type="OrthoDB" id="6280250at2759"/>
<dbReference type="Gene3D" id="3.30.40.10">
    <property type="entry name" value="Zinc/RING finger domain, C3HC4 (zinc finger)"/>
    <property type="match status" value="1"/>
</dbReference>
<feature type="domain" description="RING-type" evidence="10">
    <location>
        <begin position="10"/>
        <end position="54"/>
    </location>
</feature>
<keyword evidence="3" id="KW-0677">Repeat</keyword>
<dbReference type="InterPro" id="IPR050952">
    <property type="entry name" value="TRIM-NHL_E3_ligases"/>
</dbReference>
<gene>
    <name evidence="13" type="primary">LOC106180418</name>
</gene>
<organism evidence="12 13">
    <name type="scientific">Lingula anatina</name>
    <name type="common">Brachiopod</name>
    <name type="synonym">Lingula unguis</name>
    <dbReference type="NCBI Taxonomy" id="7574"/>
    <lineage>
        <taxon>Eukaryota</taxon>
        <taxon>Metazoa</taxon>
        <taxon>Spiralia</taxon>
        <taxon>Lophotrochozoa</taxon>
        <taxon>Brachiopoda</taxon>
        <taxon>Linguliformea</taxon>
        <taxon>Lingulata</taxon>
        <taxon>Lingulida</taxon>
        <taxon>Linguloidea</taxon>
        <taxon>Lingulidae</taxon>
        <taxon>Lingula</taxon>
    </lineage>
</organism>
<dbReference type="AlphaFoldDB" id="A0A1S3KB37"/>
<dbReference type="GeneID" id="106180418"/>
<dbReference type="STRING" id="7574.A0A1S3KB37"/>
<keyword evidence="9" id="KW-0175">Coiled coil</keyword>
<dbReference type="PANTHER" id="PTHR24104:SF57">
    <property type="entry name" value="BEE-MILK PROTEIN"/>
    <property type="match status" value="1"/>
</dbReference>
<dbReference type="Gene3D" id="3.30.160.60">
    <property type="entry name" value="Classic Zinc Finger"/>
    <property type="match status" value="1"/>
</dbReference>
<dbReference type="InterPro" id="IPR001841">
    <property type="entry name" value="Znf_RING"/>
</dbReference>
<dbReference type="PROSITE" id="PS51125">
    <property type="entry name" value="NHL"/>
    <property type="match status" value="2"/>
</dbReference>
<evidence type="ECO:0000256" key="3">
    <source>
        <dbReference type="ARBA" id="ARBA00022737"/>
    </source>
</evidence>
<dbReference type="PROSITE" id="PS50089">
    <property type="entry name" value="ZF_RING_2"/>
    <property type="match status" value="1"/>
</dbReference>
<evidence type="ECO:0000259" key="11">
    <source>
        <dbReference type="PROSITE" id="PS50119"/>
    </source>
</evidence>
<dbReference type="SMART" id="SM00184">
    <property type="entry name" value="RING"/>
    <property type="match status" value="1"/>
</dbReference>
<dbReference type="SUPFAM" id="SSF101898">
    <property type="entry name" value="NHL repeat"/>
    <property type="match status" value="1"/>
</dbReference>
<feature type="repeat" description="Filamin" evidence="7">
    <location>
        <begin position="342"/>
        <end position="400"/>
    </location>
</feature>
<dbReference type="RefSeq" id="XP_013419853.1">
    <property type="nucleotide sequence ID" value="XM_013564399.1"/>
</dbReference>
<dbReference type="Proteomes" id="UP000085678">
    <property type="component" value="Unplaced"/>
</dbReference>
<evidence type="ECO:0000256" key="4">
    <source>
        <dbReference type="ARBA" id="ARBA00022771"/>
    </source>
</evidence>
<evidence type="ECO:0000256" key="7">
    <source>
        <dbReference type="PROSITE-ProRule" id="PRU00087"/>
    </source>
</evidence>
<dbReference type="SMART" id="SM00336">
    <property type="entry name" value="BBOX"/>
    <property type="match status" value="1"/>
</dbReference>
<dbReference type="Gene3D" id="2.120.10.30">
    <property type="entry name" value="TolB, C-terminal domain"/>
    <property type="match status" value="1"/>
</dbReference>
<accession>A0A1S3KB37</accession>
<evidence type="ECO:0000256" key="2">
    <source>
        <dbReference type="ARBA" id="ARBA00022723"/>
    </source>
</evidence>
<dbReference type="InterPro" id="IPR001258">
    <property type="entry name" value="NHL_repeat"/>
</dbReference>
<evidence type="ECO:0000313" key="12">
    <source>
        <dbReference type="Proteomes" id="UP000085678"/>
    </source>
</evidence>
<feature type="coiled-coil region" evidence="9">
    <location>
        <begin position="140"/>
        <end position="167"/>
    </location>
</feature>
<feature type="repeat" description="NHL" evidence="8">
    <location>
        <begin position="634"/>
        <end position="677"/>
    </location>
</feature>
<evidence type="ECO:0000313" key="13">
    <source>
        <dbReference type="RefSeq" id="XP_013419853.1"/>
    </source>
</evidence>
<dbReference type="PROSITE" id="PS50194">
    <property type="entry name" value="FILAMIN_REPEAT"/>
    <property type="match status" value="1"/>
</dbReference>
<dbReference type="InterPro" id="IPR027370">
    <property type="entry name" value="Znf-RING_euk"/>
</dbReference>
<feature type="domain" description="B box-type" evidence="11">
    <location>
        <begin position="88"/>
        <end position="132"/>
    </location>
</feature>
<keyword evidence="2" id="KW-0479">Metal-binding</keyword>
<evidence type="ECO:0000256" key="5">
    <source>
        <dbReference type="ARBA" id="ARBA00022833"/>
    </source>
</evidence>
<evidence type="ECO:0000259" key="10">
    <source>
        <dbReference type="PROSITE" id="PS50089"/>
    </source>
</evidence>